<keyword evidence="4" id="KW-1185">Reference proteome</keyword>
<dbReference type="EMBL" id="KZ613475">
    <property type="protein sequence ID" value="PMD23181.1"/>
    <property type="molecule type" value="Genomic_DNA"/>
</dbReference>
<sequence length="229" mass="22339">MHKSTLAALAVVGMASAQESVLNLFLLGFTSQSIVGSIVTSDESATTYSLNCGDPNNCGGLGGIPQTGLLFTEGTSTMTYNYVNTDISLFSISAPVTIDIGCSYSSLKGACSGSGTADIAGSTTTVSEILTSFTDGGAALGGGQDVTLTVGPLPTNSGSAVTTTAITTNSQTTTSRATKTSTSSSLGATGGASGGGRSSSSSKAAAPMITQAPWIVGGAAAALAYAAMP</sequence>
<accession>A0A2J6QA99</accession>
<dbReference type="PANTHER" id="PTHR40640:SF1">
    <property type="entry name" value="ANCHORED GLYCOPROTEIN, PUTATIVE (AFU_ORTHOLOGUE AFUA_8G04860)-RELATED"/>
    <property type="match status" value="1"/>
</dbReference>
<dbReference type="STRING" id="1745343.A0A2J6QA99"/>
<gene>
    <name evidence="3" type="ORF">NA56DRAFT_62902</name>
</gene>
<dbReference type="Proteomes" id="UP000235672">
    <property type="component" value="Unassembled WGS sequence"/>
</dbReference>
<protein>
    <recommendedName>
        <fullName evidence="5">GPI anchored protein</fullName>
    </recommendedName>
</protein>
<evidence type="ECO:0000313" key="3">
    <source>
        <dbReference type="EMBL" id="PMD23181.1"/>
    </source>
</evidence>
<feature type="chain" id="PRO_5014458450" description="GPI anchored protein" evidence="2">
    <location>
        <begin position="18"/>
        <end position="229"/>
    </location>
</feature>
<dbReference type="PANTHER" id="PTHR40640">
    <property type="entry name" value="ANCHORED GLYCOPROTEIN, PUTATIVE (AFU_ORTHOLOGUE AFUA_8G04860)-RELATED"/>
    <property type="match status" value="1"/>
</dbReference>
<evidence type="ECO:0000256" key="2">
    <source>
        <dbReference type="SAM" id="SignalP"/>
    </source>
</evidence>
<feature type="signal peptide" evidence="2">
    <location>
        <begin position="1"/>
        <end position="17"/>
    </location>
</feature>
<evidence type="ECO:0008006" key="5">
    <source>
        <dbReference type="Google" id="ProtNLM"/>
    </source>
</evidence>
<dbReference type="OrthoDB" id="4991875at2759"/>
<name>A0A2J6QA99_9HELO</name>
<organism evidence="3 4">
    <name type="scientific">Hyaloscypha hepaticicola</name>
    <dbReference type="NCBI Taxonomy" id="2082293"/>
    <lineage>
        <taxon>Eukaryota</taxon>
        <taxon>Fungi</taxon>
        <taxon>Dikarya</taxon>
        <taxon>Ascomycota</taxon>
        <taxon>Pezizomycotina</taxon>
        <taxon>Leotiomycetes</taxon>
        <taxon>Helotiales</taxon>
        <taxon>Hyaloscyphaceae</taxon>
        <taxon>Hyaloscypha</taxon>
    </lineage>
</organism>
<feature type="region of interest" description="Disordered" evidence="1">
    <location>
        <begin position="168"/>
        <end position="204"/>
    </location>
</feature>
<reference evidence="3 4" key="1">
    <citation type="submission" date="2016-05" db="EMBL/GenBank/DDBJ databases">
        <title>A degradative enzymes factory behind the ericoid mycorrhizal symbiosis.</title>
        <authorList>
            <consortium name="DOE Joint Genome Institute"/>
            <person name="Martino E."/>
            <person name="Morin E."/>
            <person name="Grelet G."/>
            <person name="Kuo A."/>
            <person name="Kohler A."/>
            <person name="Daghino S."/>
            <person name="Barry K."/>
            <person name="Choi C."/>
            <person name="Cichocki N."/>
            <person name="Clum A."/>
            <person name="Copeland A."/>
            <person name="Hainaut M."/>
            <person name="Haridas S."/>
            <person name="Labutti K."/>
            <person name="Lindquist E."/>
            <person name="Lipzen A."/>
            <person name="Khouja H.-R."/>
            <person name="Murat C."/>
            <person name="Ohm R."/>
            <person name="Olson A."/>
            <person name="Spatafora J."/>
            <person name="Veneault-Fourrey C."/>
            <person name="Henrissat B."/>
            <person name="Grigoriev I."/>
            <person name="Martin F."/>
            <person name="Perotto S."/>
        </authorList>
    </citation>
    <scope>NUCLEOTIDE SEQUENCE [LARGE SCALE GENOMIC DNA]</scope>
    <source>
        <strain evidence="3 4">UAMH 7357</strain>
    </source>
</reference>
<dbReference type="AlphaFoldDB" id="A0A2J6QA99"/>
<feature type="compositionally biased region" description="Gly residues" evidence="1">
    <location>
        <begin position="188"/>
        <end position="197"/>
    </location>
</feature>
<evidence type="ECO:0000313" key="4">
    <source>
        <dbReference type="Proteomes" id="UP000235672"/>
    </source>
</evidence>
<evidence type="ECO:0000256" key="1">
    <source>
        <dbReference type="SAM" id="MobiDB-lite"/>
    </source>
</evidence>
<feature type="compositionally biased region" description="Low complexity" evidence="1">
    <location>
        <begin position="168"/>
        <end position="187"/>
    </location>
</feature>
<proteinExistence type="predicted"/>
<keyword evidence="2" id="KW-0732">Signal</keyword>